<evidence type="ECO:0000313" key="2">
    <source>
        <dbReference type="EMBL" id="KAE9594496.1"/>
    </source>
</evidence>
<keyword evidence="3" id="KW-1185">Reference proteome</keyword>
<dbReference type="Proteomes" id="UP000447434">
    <property type="component" value="Chromosome 18"/>
</dbReference>
<dbReference type="EMBL" id="WOCE01000018">
    <property type="protein sequence ID" value="KAE9594496.1"/>
    <property type="molecule type" value="Genomic_DNA"/>
</dbReference>
<comment type="caution">
    <text evidence="2">The sequence shown here is derived from an EMBL/GenBank/DDBJ whole genome shotgun (WGS) entry which is preliminary data.</text>
</comment>
<keyword evidence="1" id="KW-0732">Signal</keyword>
<name>A0A6A4NLJ1_LUPAL</name>
<feature type="chain" id="PRO_5025528254" evidence="1">
    <location>
        <begin position="20"/>
        <end position="51"/>
    </location>
</feature>
<sequence length="51" mass="5878">MIRLFFIFFVCCLLLCITGYVCEVKLFSSHGGGGKSTTQRARMKEMKYCFL</sequence>
<protein>
    <submittedName>
        <fullName evidence="2">Uncharacterized protein</fullName>
    </submittedName>
</protein>
<reference evidence="3" key="1">
    <citation type="journal article" date="2020" name="Nat. Commun.">
        <title>Genome sequence of the cluster root forming white lupin.</title>
        <authorList>
            <person name="Hufnagel B."/>
            <person name="Marques A."/>
            <person name="Soriano A."/>
            <person name="Marques L."/>
            <person name="Divol F."/>
            <person name="Doumas P."/>
            <person name="Sallet E."/>
            <person name="Mancinotti D."/>
            <person name="Carrere S."/>
            <person name="Marande W."/>
            <person name="Arribat S."/>
            <person name="Keller J."/>
            <person name="Huneau C."/>
            <person name="Blein T."/>
            <person name="Aime D."/>
            <person name="Laguerre M."/>
            <person name="Taylor J."/>
            <person name="Schubert V."/>
            <person name="Nelson M."/>
            <person name="Geu-Flores F."/>
            <person name="Crespi M."/>
            <person name="Gallardo-Guerrero K."/>
            <person name="Delaux P.-M."/>
            <person name="Salse J."/>
            <person name="Berges H."/>
            <person name="Guyot R."/>
            <person name="Gouzy J."/>
            <person name="Peret B."/>
        </authorList>
    </citation>
    <scope>NUCLEOTIDE SEQUENCE [LARGE SCALE GENOMIC DNA]</scope>
    <source>
        <strain evidence="3">cv. Amiga</strain>
    </source>
</reference>
<evidence type="ECO:0000313" key="3">
    <source>
        <dbReference type="Proteomes" id="UP000447434"/>
    </source>
</evidence>
<dbReference type="AlphaFoldDB" id="A0A6A4NLJ1"/>
<gene>
    <name evidence="2" type="ORF">Lalb_Chr18g0054411</name>
</gene>
<organism evidence="2 3">
    <name type="scientific">Lupinus albus</name>
    <name type="common">White lupine</name>
    <name type="synonym">Lupinus termis</name>
    <dbReference type="NCBI Taxonomy" id="3870"/>
    <lineage>
        <taxon>Eukaryota</taxon>
        <taxon>Viridiplantae</taxon>
        <taxon>Streptophyta</taxon>
        <taxon>Embryophyta</taxon>
        <taxon>Tracheophyta</taxon>
        <taxon>Spermatophyta</taxon>
        <taxon>Magnoliopsida</taxon>
        <taxon>eudicotyledons</taxon>
        <taxon>Gunneridae</taxon>
        <taxon>Pentapetalae</taxon>
        <taxon>rosids</taxon>
        <taxon>fabids</taxon>
        <taxon>Fabales</taxon>
        <taxon>Fabaceae</taxon>
        <taxon>Papilionoideae</taxon>
        <taxon>50 kb inversion clade</taxon>
        <taxon>genistoids sensu lato</taxon>
        <taxon>core genistoids</taxon>
        <taxon>Genisteae</taxon>
        <taxon>Lupinus</taxon>
    </lineage>
</organism>
<proteinExistence type="predicted"/>
<feature type="signal peptide" evidence="1">
    <location>
        <begin position="1"/>
        <end position="19"/>
    </location>
</feature>
<evidence type="ECO:0000256" key="1">
    <source>
        <dbReference type="SAM" id="SignalP"/>
    </source>
</evidence>
<accession>A0A6A4NLJ1</accession>